<protein>
    <submittedName>
        <fullName evidence="2">Uncharacterized protein LOC114337227</fullName>
    </submittedName>
</protein>
<sequence length="132" mass="14529">MQLANILIIALVCVTAYTANTERGRLSELVKECQKESGSTVNEIEIIRNNGVITPDTGKQALCVNRKFGVLDQNGDVIPDQFNQHIEILSGGNSDARKEFKDNCSKTEGENPEAKAIKFVKCMQTVLAKYPV</sequence>
<dbReference type="Gene3D" id="1.10.238.20">
    <property type="entry name" value="Pheromone/general odorant binding protein domain"/>
    <property type="match status" value="1"/>
</dbReference>
<dbReference type="InParanoid" id="A0A6P7G3E1"/>
<dbReference type="SMART" id="SM00708">
    <property type="entry name" value="PhBP"/>
    <property type="match status" value="1"/>
</dbReference>
<accession>A0A6P7G3E1</accession>
<gene>
    <name evidence="2" type="primary">LOC114337227</name>
</gene>
<feature type="signal peptide" evidence="1">
    <location>
        <begin position="1"/>
        <end position="21"/>
    </location>
</feature>
<keyword evidence="1" id="KW-0732">Signal</keyword>
<reference evidence="2" key="1">
    <citation type="submission" date="2025-08" db="UniProtKB">
        <authorList>
            <consortium name="RefSeq"/>
        </authorList>
    </citation>
    <scope>IDENTIFICATION</scope>
    <source>
        <tissue evidence="2">Whole insect</tissue>
    </source>
</reference>
<proteinExistence type="predicted"/>
<dbReference type="FunCoup" id="A0A6P7G3E1">
    <property type="interactions" value="29"/>
</dbReference>
<evidence type="ECO:0000256" key="1">
    <source>
        <dbReference type="SAM" id="SignalP"/>
    </source>
</evidence>
<dbReference type="Pfam" id="PF01395">
    <property type="entry name" value="PBP_GOBP"/>
    <property type="match status" value="1"/>
</dbReference>
<organism evidence="2">
    <name type="scientific">Diabrotica virgifera virgifera</name>
    <name type="common">western corn rootworm</name>
    <dbReference type="NCBI Taxonomy" id="50390"/>
    <lineage>
        <taxon>Eukaryota</taxon>
        <taxon>Metazoa</taxon>
        <taxon>Ecdysozoa</taxon>
        <taxon>Arthropoda</taxon>
        <taxon>Hexapoda</taxon>
        <taxon>Insecta</taxon>
        <taxon>Pterygota</taxon>
        <taxon>Neoptera</taxon>
        <taxon>Endopterygota</taxon>
        <taxon>Coleoptera</taxon>
        <taxon>Polyphaga</taxon>
        <taxon>Cucujiformia</taxon>
        <taxon>Chrysomeloidea</taxon>
        <taxon>Chrysomelidae</taxon>
        <taxon>Galerucinae</taxon>
        <taxon>Diabroticina</taxon>
        <taxon>Diabroticites</taxon>
        <taxon>Diabrotica</taxon>
    </lineage>
</organism>
<dbReference type="GO" id="GO:0005549">
    <property type="term" value="F:odorant binding"/>
    <property type="evidence" value="ECO:0007669"/>
    <property type="project" value="InterPro"/>
</dbReference>
<dbReference type="RefSeq" id="XP_028143441.1">
    <property type="nucleotide sequence ID" value="XM_028287640.1"/>
</dbReference>
<dbReference type="CDD" id="cd23992">
    <property type="entry name" value="PBP_GOBP"/>
    <property type="match status" value="1"/>
</dbReference>
<dbReference type="SUPFAM" id="SSF47565">
    <property type="entry name" value="Insect pheromone/odorant-binding proteins"/>
    <property type="match status" value="1"/>
</dbReference>
<name>A0A6P7G3E1_DIAVI</name>
<feature type="chain" id="PRO_5027604729" evidence="1">
    <location>
        <begin position="22"/>
        <end position="132"/>
    </location>
</feature>
<evidence type="ECO:0000313" key="2">
    <source>
        <dbReference type="RefSeq" id="XP_028143441.1"/>
    </source>
</evidence>
<dbReference type="InterPro" id="IPR036728">
    <property type="entry name" value="PBP_GOBP_sf"/>
</dbReference>
<dbReference type="AlphaFoldDB" id="A0A6P7G3E1"/>
<dbReference type="InterPro" id="IPR006170">
    <property type="entry name" value="PBP/GOBP"/>
</dbReference>